<feature type="domain" description="DNA-directed RNA polymerase subunit 2 hybrid-binding" evidence="6">
    <location>
        <begin position="27"/>
        <end position="78"/>
    </location>
</feature>
<dbReference type="EMBL" id="JBANAX010000656">
    <property type="protein sequence ID" value="KAL1198947.1"/>
    <property type="molecule type" value="Genomic_DNA"/>
</dbReference>
<keyword evidence="4" id="KW-0548">Nucleotidyltransferase</keyword>
<evidence type="ECO:0000259" key="6">
    <source>
        <dbReference type="Pfam" id="PF00562"/>
    </source>
</evidence>
<evidence type="ECO:0000313" key="8">
    <source>
        <dbReference type="Proteomes" id="UP001558713"/>
    </source>
</evidence>
<dbReference type="GO" id="GO:0000428">
    <property type="term" value="C:DNA-directed RNA polymerase complex"/>
    <property type="evidence" value="ECO:0007669"/>
    <property type="project" value="UniProtKB-KW"/>
</dbReference>
<reference evidence="7 8" key="1">
    <citation type="submission" date="2024-04" db="EMBL/GenBank/DDBJ databases">
        <title>Genome assembly C_amara_ONT_v2.</title>
        <authorList>
            <person name="Yant L."/>
            <person name="Moore C."/>
            <person name="Slenker M."/>
        </authorList>
    </citation>
    <scope>NUCLEOTIDE SEQUENCE [LARGE SCALE GENOMIC DNA]</scope>
    <source>
        <tissue evidence="7">Leaf</tissue>
    </source>
</reference>
<dbReference type="Proteomes" id="UP001558713">
    <property type="component" value="Unassembled WGS sequence"/>
</dbReference>
<dbReference type="SUPFAM" id="SSF64484">
    <property type="entry name" value="beta and beta-prime subunits of DNA dependent RNA-polymerase"/>
    <property type="match status" value="1"/>
</dbReference>
<organism evidence="7 8">
    <name type="scientific">Cardamine amara subsp. amara</name>
    <dbReference type="NCBI Taxonomy" id="228776"/>
    <lineage>
        <taxon>Eukaryota</taxon>
        <taxon>Viridiplantae</taxon>
        <taxon>Streptophyta</taxon>
        <taxon>Embryophyta</taxon>
        <taxon>Tracheophyta</taxon>
        <taxon>Spermatophyta</taxon>
        <taxon>Magnoliopsida</taxon>
        <taxon>eudicotyledons</taxon>
        <taxon>Gunneridae</taxon>
        <taxon>Pentapetalae</taxon>
        <taxon>rosids</taxon>
        <taxon>malvids</taxon>
        <taxon>Brassicales</taxon>
        <taxon>Brassicaceae</taxon>
        <taxon>Cardamineae</taxon>
        <taxon>Cardamine</taxon>
    </lineage>
</organism>
<evidence type="ECO:0000256" key="4">
    <source>
        <dbReference type="ARBA" id="ARBA00022695"/>
    </source>
</evidence>
<evidence type="ECO:0000313" key="7">
    <source>
        <dbReference type="EMBL" id="KAL1198947.1"/>
    </source>
</evidence>
<proteinExistence type="predicted"/>
<gene>
    <name evidence="7" type="ORF">V5N11_004915</name>
</gene>
<accession>A0ABD0ZWF8</accession>
<sequence length="83" mass="9590">MLSVGHRSYAVEGKEPKSTPSFFFFFEKKQYKEIRLSDETKQPPTVPTIFDGRTGDPFEQPVIIGKPYILKFIHQVDDPSTRL</sequence>
<dbReference type="AlphaFoldDB" id="A0ABD0ZWF8"/>
<protein>
    <recommendedName>
        <fullName evidence="1">DNA-directed RNA polymerase</fullName>
        <ecNumber evidence="1">2.7.7.6</ecNumber>
    </recommendedName>
</protein>
<dbReference type="GO" id="GO:0003899">
    <property type="term" value="F:DNA-directed RNA polymerase activity"/>
    <property type="evidence" value="ECO:0007669"/>
    <property type="project" value="UniProtKB-EC"/>
</dbReference>
<evidence type="ECO:0000256" key="1">
    <source>
        <dbReference type="ARBA" id="ARBA00012418"/>
    </source>
</evidence>
<keyword evidence="8" id="KW-1185">Reference proteome</keyword>
<evidence type="ECO:0000256" key="3">
    <source>
        <dbReference type="ARBA" id="ARBA00022679"/>
    </source>
</evidence>
<dbReference type="Gene3D" id="2.40.270.10">
    <property type="entry name" value="DNA-directed RNA polymerase, subunit 2, domain 6"/>
    <property type="match status" value="1"/>
</dbReference>
<evidence type="ECO:0000256" key="5">
    <source>
        <dbReference type="ARBA" id="ARBA00023163"/>
    </source>
</evidence>
<dbReference type="InterPro" id="IPR007120">
    <property type="entry name" value="DNA-dir_RNAP_su2_dom"/>
</dbReference>
<keyword evidence="3" id="KW-0808">Transferase</keyword>
<dbReference type="EC" id="2.7.7.6" evidence="1"/>
<name>A0ABD0ZWF8_CARAN</name>
<comment type="caution">
    <text evidence="7">The sequence shown here is derived from an EMBL/GenBank/DDBJ whole genome shotgun (WGS) entry which is preliminary data.</text>
</comment>
<keyword evidence="5" id="KW-0804">Transcription</keyword>
<evidence type="ECO:0000256" key="2">
    <source>
        <dbReference type="ARBA" id="ARBA00022478"/>
    </source>
</evidence>
<dbReference type="InterPro" id="IPR037033">
    <property type="entry name" value="DNA-dir_RNAP_su2_hyb_sf"/>
</dbReference>
<keyword evidence="2 7" id="KW-0240">DNA-directed RNA polymerase</keyword>
<dbReference type="Pfam" id="PF00562">
    <property type="entry name" value="RNA_pol_Rpb2_6"/>
    <property type="match status" value="1"/>
</dbReference>